<dbReference type="Proteomes" id="UP001152598">
    <property type="component" value="Unassembled WGS sequence"/>
</dbReference>
<reference evidence="3" key="3">
    <citation type="submission" date="2023-08" db="EMBL/GenBank/DDBJ databases">
        <title>Genomic analyses of the natural microbiome of Caenorhabditis elegans.</title>
        <authorList>
            <person name="Samuel B."/>
        </authorList>
    </citation>
    <scope>NUCLEOTIDE SEQUENCE</scope>
    <source>
        <strain evidence="3">BIGb0220</strain>
    </source>
</reference>
<evidence type="ECO:0000256" key="1">
    <source>
        <dbReference type="ARBA" id="ARBA00008007"/>
    </source>
</evidence>
<dbReference type="EMBL" id="JAOWLV010000001">
    <property type="protein sequence ID" value="MDG4975298.1"/>
    <property type="molecule type" value="Genomic_DNA"/>
</dbReference>
<dbReference type="RefSeq" id="WP_021722514.1">
    <property type="nucleotide sequence ID" value="NZ_AP025700.1"/>
</dbReference>
<dbReference type="PANTHER" id="PTHR47505">
    <property type="entry name" value="DNA UTILIZATION PROTEIN YHGH"/>
    <property type="match status" value="1"/>
</dbReference>
<reference evidence="5" key="2">
    <citation type="journal article" date="2023" name="Food Microbiol.">
        <title>Evaluation of the fermentation potential of lactic acid bacteria isolated from herbs, fruits and vegetables as starter cultures in nut-based milk alternatives.</title>
        <authorList>
            <person name="Huang W."/>
            <person name="Dong A."/>
            <person name="Pham H.T."/>
            <person name="Zhou C."/>
            <person name="Huo Z."/>
            <person name="Watjen A.P."/>
            <person name="Prakash S."/>
            <person name="Bang-Berthelsen C.H."/>
            <person name="Turner M.S."/>
        </authorList>
    </citation>
    <scope>NUCLEOTIDE SEQUENCE</scope>
    <source>
        <strain evidence="5">3</strain>
        <strain evidence="4">54</strain>
    </source>
</reference>
<evidence type="ECO:0000313" key="4">
    <source>
        <dbReference type="EMBL" id="MDG4975298.1"/>
    </source>
</evidence>
<evidence type="ECO:0000313" key="5">
    <source>
        <dbReference type="EMBL" id="MDG4983622.1"/>
    </source>
</evidence>
<name>A0A9X4NHQ8_9LACT</name>
<reference evidence="5" key="1">
    <citation type="submission" date="2022-10" db="EMBL/GenBank/DDBJ databases">
        <authorList>
            <person name="Turner M.S."/>
            <person name="Huang W."/>
        </authorList>
    </citation>
    <scope>NUCLEOTIDE SEQUENCE</scope>
    <source>
        <strain evidence="5">3</strain>
        <strain evidence="4">54</strain>
    </source>
</reference>
<dbReference type="PANTHER" id="PTHR47505:SF1">
    <property type="entry name" value="DNA UTILIZATION PROTEIN YHGH"/>
    <property type="match status" value="1"/>
</dbReference>
<protein>
    <submittedName>
        <fullName evidence="5">ComF family protein</fullName>
    </submittedName>
</protein>
<proteinExistence type="inferred from homology"/>
<evidence type="ECO:0000313" key="3">
    <source>
        <dbReference type="EMBL" id="MCW2281504.1"/>
    </source>
</evidence>
<evidence type="ECO:0000259" key="2">
    <source>
        <dbReference type="Pfam" id="PF00156"/>
    </source>
</evidence>
<dbReference type="InterPro" id="IPR000836">
    <property type="entry name" value="PRTase_dom"/>
</dbReference>
<comment type="caution">
    <text evidence="5">The sequence shown here is derived from an EMBL/GenBank/DDBJ whole genome shotgun (WGS) entry which is preliminary data.</text>
</comment>
<dbReference type="InterPro" id="IPR029057">
    <property type="entry name" value="PRTase-like"/>
</dbReference>
<dbReference type="SUPFAM" id="SSF53271">
    <property type="entry name" value="PRTase-like"/>
    <property type="match status" value="1"/>
</dbReference>
<dbReference type="Pfam" id="PF00156">
    <property type="entry name" value="Pribosyltran"/>
    <property type="match status" value="1"/>
</dbReference>
<dbReference type="CDD" id="cd06223">
    <property type="entry name" value="PRTases_typeI"/>
    <property type="match status" value="1"/>
</dbReference>
<comment type="similarity">
    <text evidence="1">Belongs to the ComF/GntX family.</text>
</comment>
<dbReference type="Gene3D" id="3.40.50.2020">
    <property type="match status" value="1"/>
</dbReference>
<evidence type="ECO:0000313" key="6">
    <source>
        <dbReference type="Proteomes" id="UP001152614"/>
    </source>
</evidence>
<dbReference type="InterPro" id="IPR051910">
    <property type="entry name" value="ComF/GntX_DNA_util-trans"/>
</dbReference>
<dbReference type="AlphaFoldDB" id="A0A9X4NHQ8"/>
<dbReference type="Proteomes" id="UP001207687">
    <property type="component" value="Unassembled WGS sequence"/>
</dbReference>
<organism evidence="5 6">
    <name type="scientific">Lactococcus lactis</name>
    <dbReference type="NCBI Taxonomy" id="1358"/>
    <lineage>
        <taxon>Bacteria</taxon>
        <taxon>Bacillati</taxon>
        <taxon>Bacillota</taxon>
        <taxon>Bacilli</taxon>
        <taxon>Lactobacillales</taxon>
        <taxon>Streptococcaceae</taxon>
        <taxon>Lactococcus</taxon>
    </lineage>
</organism>
<gene>
    <name evidence="3" type="ORF">M2256_002026</name>
    <name evidence="4" type="ORF">OGZ50_00895</name>
    <name evidence="5" type="ORF">OGZ51_05615</name>
</gene>
<feature type="domain" description="Phosphoribosyltransferase" evidence="2">
    <location>
        <begin position="97"/>
        <end position="133"/>
    </location>
</feature>
<accession>A0A9X4NHQ8</accession>
<dbReference type="EMBL" id="JAOWLY010000004">
    <property type="protein sequence ID" value="MDG4983622.1"/>
    <property type="molecule type" value="Genomic_DNA"/>
</dbReference>
<dbReference type="EMBL" id="JAOQNN010000002">
    <property type="protein sequence ID" value="MCW2281504.1"/>
    <property type="molecule type" value="Genomic_DNA"/>
</dbReference>
<sequence length="134" mass="15677">MKDYFSQYKFVGDYRLYQIFEPYFKSISPKSPLVPIPISPKRLEERGFNQVTAFLQQDNFIELLEKENSVKQSSLNRKERLESPNPFRLKKGLKVPTKVILIDDIYTTGTTLYHASQILKEAGVHEIRSFSLCR</sequence>
<dbReference type="Proteomes" id="UP001152614">
    <property type="component" value="Unassembled WGS sequence"/>
</dbReference>